<dbReference type="Proteomes" id="UP000261640">
    <property type="component" value="Unplaced"/>
</dbReference>
<protein>
    <recommendedName>
        <fullName evidence="5">AIG1-type G domain-containing protein</fullName>
    </recommendedName>
</protein>
<organism evidence="6 7">
    <name type="scientific">Mastacembelus armatus</name>
    <name type="common">zig-zag eel</name>
    <dbReference type="NCBI Taxonomy" id="205130"/>
    <lineage>
        <taxon>Eukaryota</taxon>
        <taxon>Metazoa</taxon>
        <taxon>Chordata</taxon>
        <taxon>Craniata</taxon>
        <taxon>Vertebrata</taxon>
        <taxon>Euteleostomi</taxon>
        <taxon>Actinopterygii</taxon>
        <taxon>Neopterygii</taxon>
        <taxon>Teleostei</taxon>
        <taxon>Neoteleostei</taxon>
        <taxon>Acanthomorphata</taxon>
        <taxon>Anabantaria</taxon>
        <taxon>Synbranchiformes</taxon>
        <taxon>Mastacembelidae</taxon>
        <taxon>Mastacembelus</taxon>
    </lineage>
</organism>
<comment type="similarity">
    <text evidence="1">Belongs to the TRAFAC class TrmE-Era-EngA-EngB-Septin-like GTPase superfamily. AIG1/Toc34/Toc159-like paraseptin GTPase family. IAN subfamily.</text>
</comment>
<dbReference type="STRING" id="205130.ENSMAMP00000027002"/>
<dbReference type="PANTHER" id="PTHR10903">
    <property type="entry name" value="GTPASE, IMAP FAMILY MEMBER-RELATED"/>
    <property type="match status" value="1"/>
</dbReference>
<dbReference type="InterPro" id="IPR027417">
    <property type="entry name" value="P-loop_NTPase"/>
</dbReference>
<evidence type="ECO:0000313" key="7">
    <source>
        <dbReference type="Proteomes" id="UP000261640"/>
    </source>
</evidence>
<dbReference type="GO" id="GO:0005525">
    <property type="term" value="F:GTP binding"/>
    <property type="evidence" value="ECO:0007669"/>
    <property type="project" value="UniProtKB-KW"/>
</dbReference>
<evidence type="ECO:0000259" key="5">
    <source>
        <dbReference type="PROSITE" id="PS51720"/>
    </source>
</evidence>
<sequence>EEPDTCQRENSGEHLSYDGSEDPSLTMRPMSEPNKPALNLVLCGRRGLVKTSAAKTILGQTELHPVSNSSECVKKQAEVCGRWVSLVELPALDGKPQEAVMEESLGCISLCDPEGVHAFILVLPVDPLTDEDKGELKTIQNTFSSRVNDFTMILFTVESDPTAPAVVDFVRENRDIQELCQSCGGRSVVLNIRDKQQVSELLDTVDTMRLNKDKPGCYTVGTFMQAQIDKVIQLENVSWVFPGASSQWDMPGTPPQGGAQEASETDARALLRAPPG</sequence>
<feature type="region of interest" description="Disordered" evidence="4">
    <location>
        <begin position="1"/>
        <end position="31"/>
    </location>
</feature>
<dbReference type="GeneTree" id="ENSGT00940000164100"/>
<keyword evidence="7" id="KW-1185">Reference proteome</keyword>
<proteinExistence type="inferred from homology"/>
<dbReference type="SUPFAM" id="SSF52540">
    <property type="entry name" value="P-loop containing nucleoside triphosphate hydrolases"/>
    <property type="match status" value="1"/>
</dbReference>
<dbReference type="AlphaFoldDB" id="A0A3Q3MPT9"/>
<reference evidence="6" key="2">
    <citation type="submission" date="2025-09" db="UniProtKB">
        <authorList>
            <consortium name="Ensembl"/>
        </authorList>
    </citation>
    <scope>IDENTIFICATION</scope>
</reference>
<keyword evidence="2" id="KW-0547">Nucleotide-binding</keyword>
<name>A0A3Q3MPT9_9TELE</name>
<feature type="region of interest" description="Disordered" evidence="4">
    <location>
        <begin position="245"/>
        <end position="276"/>
    </location>
</feature>
<evidence type="ECO:0000256" key="1">
    <source>
        <dbReference type="ARBA" id="ARBA00008535"/>
    </source>
</evidence>
<dbReference type="InterPro" id="IPR006703">
    <property type="entry name" value="G_AIG1"/>
</dbReference>
<evidence type="ECO:0000256" key="2">
    <source>
        <dbReference type="ARBA" id="ARBA00022741"/>
    </source>
</evidence>
<dbReference type="PANTHER" id="PTHR10903:SF188">
    <property type="entry name" value="GTPASE IMAP FAMILY MEMBER 2-LIKE-RELATED"/>
    <property type="match status" value="1"/>
</dbReference>
<evidence type="ECO:0000256" key="4">
    <source>
        <dbReference type="SAM" id="MobiDB-lite"/>
    </source>
</evidence>
<dbReference type="Gene3D" id="3.40.50.300">
    <property type="entry name" value="P-loop containing nucleotide triphosphate hydrolases"/>
    <property type="match status" value="1"/>
</dbReference>
<feature type="compositionally biased region" description="Basic and acidic residues" evidence="4">
    <location>
        <begin position="1"/>
        <end position="16"/>
    </location>
</feature>
<reference evidence="6" key="1">
    <citation type="submission" date="2025-08" db="UniProtKB">
        <authorList>
            <consortium name="Ensembl"/>
        </authorList>
    </citation>
    <scope>IDENTIFICATION</scope>
</reference>
<dbReference type="InParanoid" id="A0A3Q3MPT9"/>
<evidence type="ECO:0000313" key="6">
    <source>
        <dbReference type="Ensembl" id="ENSMAMP00000027002.2"/>
    </source>
</evidence>
<dbReference type="Ensembl" id="ENSMAMT00000027700.2">
    <property type="protein sequence ID" value="ENSMAMP00000027002.2"/>
    <property type="gene ID" value="ENSMAMG00000018155.2"/>
</dbReference>
<evidence type="ECO:0000256" key="3">
    <source>
        <dbReference type="ARBA" id="ARBA00023134"/>
    </source>
</evidence>
<dbReference type="Pfam" id="PF04548">
    <property type="entry name" value="AIG1"/>
    <property type="match status" value="1"/>
</dbReference>
<keyword evidence="3" id="KW-0342">GTP-binding</keyword>
<accession>A0A3Q3MPT9</accession>
<feature type="domain" description="AIG1-type G" evidence="5">
    <location>
        <begin position="35"/>
        <end position="227"/>
    </location>
</feature>
<dbReference type="PROSITE" id="PS51720">
    <property type="entry name" value="G_AIG1"/>
    <property type="match status" value="1"/>
</dbReference>
<dbReference type="InterPro" id="IPR045058">
    <property type="entry name" value="GIMA/IAN/Toc"/>
</dbReference>